<name>A0ACC3AZQ6_9EURO</name>
<evidence type="ECO:0000313" key="2">
    <source>
        <dbReference type="Proteomes" id="UP001177260"/>
    </source>
</evidence>
<keyword evidence="2" id="KW-1185">Reference proteome</keyword>
<sequence length="343" mass="36741">MKLHKLKTILLSLTLTLSSTGVSAQTTASTLKTSLSSSATTTSSSSSSSTSTTTPRPIYAIAHRVLTIDSLTSALNHGANALEIDLTAHKYGWYSDHDNTLCSARSTAEALFRAIAAASKDISFVWLDIKNPDECDPGRACSIETLRDLARDVLLDAGIAVLYGFYAQEGSRGFQVISGDLWEKEAVVLSGEVGDVVGWFDDDGGSNSSDVKPKQRVMDYGAVDLTEEVFGSCTIISSSSDDDDDDDDDGEVDEGVCSVLKQGSQARDGGQIGSVMAWTTDEGEGWMVEKMLGEAGVDGIIYGFSSGEYVDEESVLAAYLDIEDYVQKHPDEMRMATGEDVPW</sequence>
<dbReference type="EMBL" id="JAOPJF010000042">
    <property type="protein sequence ID" value="KAK1143253.1"/>
    <property type="molecule type" value="Genomic_DNA"/>
</dbReference>
<proteinExistence type="predicted"/>
<dbReference type="Proteomes" id="UP001177260">
    <property type="component" value="Unassembled WGS sequence"/>
</dbReference>
<organism evidence="1 2">
    <name type="scientific">Aspergillus melleus</name>
    <dbReference type="NCBI Taxonomy" id="138277"/>
    <lineage>
        <taxon>Eukaryota</taxon>
        <taxon>Fungi</taxon>
        <taxon>Dikarya</taxon>
        <taxon>Ascomycota</taxon>
        <taxon>Pezizomycotina</taxon>
        <taxon>Eurotiomycetes</taxon>
        <taxon>Eurotiomycetidae</taxon>
        <taxon>Eurotiales</taxon>
        <taxon>Aspergillaceae</taxon>
        <taxon>Aspergillus</taxon>
        <taxon>Aspergillus subgen. Circumdati</taxon>
    </lineage>
</organism>
<accession>A0ACC3AZQ6</accession>
<evidence type="ECO:0000313" key="1">
    <source>
        <dbReference type="EMBL" id="KAK1143253.1"/>
    </source>
</evidence>
<gene>
    <name evidence="1" type="ORF">N8T08_006953</name>
</gene>
<protein>
    <submittedName>
        <fullName evidence="1">Uncharacterized protein</fullName>
    </submittedName>
</protein>
<comment type="caution">
    <text evidence="1">The sequence shown here is derived from an EMBL/GenBank/DDBJ whole genome shotgun (WGS) entry which is preliminary data.</text>
</comment>
<reference evidence="1 2" key="1">
    <citation type="journal article" date="2023" name="ACS Omega">
        <title>Identification of the Neoaspergillic Acid Biosynthesis Gene Cluster by Establishing an In Vitro CRISPR-Ribonucleoprotein Genetic System in Aspergillus melleus.</title>
        <authorList>
            <person name="Yuan B."/>
            <person name="Grau M.F."/>
            <person name="Murata R.M."/>
            <person name="Torok T."/>
            <person name="Venkateswaran K."/>
            <person name="Stajich J.E."/>
            <person name="Wang C.C.C."/>
        </authorList>
    </citation>
    <scope>NUCLEOTIDE SEQUENCE [LARGE SCALE GENOMIC DNA]</scope>
    <source>
        <strain evidence="1 2">IMV 1140</strain>
    </source>
</reference>